<dbReference type="InterPro" id="IPR005120">
    <property type="entry name" value="UPF3_dom"/>
</dbReference>
<feature type="compositionally biased region" description="Basic residues" evidence="5">
    <location>
        <begin position="344"/>
        <end position="359"/>
    </location>
</feature>
<comment type="subcellular location">
    <subcellularLocation>
        <location evidence="1">Nucleus</location>
    </subcellularLocation>
</comment>
<evidence type="ECO:0000259" key="6">
    <source>
        <dbReference type="Pfam" id="PF03467"/>
    </source>
</evidence>
<evidence type="ECO:0000256" key="5">
    <source>
        <dbReference type="SAM" id="MobiDB-lite"/>
    </source>
</evidence>
<dbReference type="InterPro" id="IPR039722">
    <property type="entry name" value="Upf3"/>
</dbReference>
<gene>
    <name evidence="7" type="ORF">AGOS_AER204W</name>
</gene>
<comment type="similarity">
    <text evidence="2">Belongs to the RENT3 family.</text>
</comment>
<dbReference type="GO" id="GO:0045727">
    <property type="term" value="P:positive regulation of translation"/>
    <property type="evidence" value="ECO:0000318"/>
    <property type="project" value="GO_Central"/>
</dbReference>
<dbReference type="PANTHER" id="PTHR13112">
    <property type="entry name" value="UPF3 REGULATOR OF NONSENSE TRANSCRIPTS-LIKE PROTEIN"/>
    <property type="match status" value="1"/>
</dbReference>
<dbReference type="OMA" id="LEKCANF"/>
<dbReference type="PANTHER" id="PTHR13112:SF0">
    <property type="entry name" value="FI21285P1"/>
    <property type="match status" value="1"/>
</dbReference>
<dbReference type="GeneID" id="4621271"/>
<feature type="compositionally biased region" description="Basic residues" evidence="5">
    <location>
        <begin position="410"/>
        <end position="429"/>
    </location>
</feature>
<keyword evidence="3" id="KW-0866">Nonsense-mediated mRNA decay</keyword>
<feature type="domain" description="UPF3" evidence="6">
    <location>
        <begin position="117"/>
        <end position="296"/>
    </location>
</feature>
<dbReference type="GO" id="GO:0005730">
    <property type="term" value="C:nucleolus"/>
    <property type="evidence" value="ECO:0000318"/>
    <property type="project" value="GO_Central"/>
</dbReference>
<accession>Q756Q0</accession>
<sequence>MACDSLGPRPSDARIASEDTVKSRRRKKAHRKLAAGGDANGNERLPRNTGSDREGHEAATGPQLESVKVAAAYGEPKEAAINVSERANGAQKKNAGRRARRYGSSSAFGEMAHEDVGHKLVVRLLPPNLTEDEFYRTLCPHLPSEQFFEKTTRDRYYVPGHYSRKPFKLPTYSRCYLIFYDLAALQTVGRILQNMTFVDDHDNATVPKLFLSPYVKKMRNLGGHMQIQDQKLKLEGTLDKDPIFQIFTKSLQLLEENKGEYQYKDLHILNPLEKELKKRREVDGSIKKQVHDAMIELAGEIESEDKKKKRKKRKGQKSKSTKHEEKALKENPNKAIFEEAGKREMKRRKREEKLARRKKKLEEKKKAMKKGTQREGTTVSSSIPAPSSSKPAETPLSKAPEGQKSATKSKSAKNKSAKSKPKQILKKSD</sequence>
<dbReference type="RefSeq" id="NP_985061.1">
    <property type="nucleotide sequence ID" value="NM_210415.1"/>
</dbReference>
<feature type="compositionally biased region" description="Basic and acidic residues" evidence="5">
    <location>
        <begin position="11"/>
        <end position="22"/>
    </location>
</feature>
<feature type="compositionally biased region" description="Basic and acidic residues" evidence="5">
    <location>
        <begin position="44"/>
        <end position="57"/>
    </location>
</feature>
<proteinExistence type="inferred from homology"/>
<keyword evidence="4" id="KW-0539">Nucleus</keyword>
<feature type="compositionally biased region" description="Low complexity" evidence="5">
    <location>
        <begin position="380"/>
        <end position="392"/>
    </location>
</feature>
<evidence type="ECO:0000313" key="8">
    <source>
        <dbReference type="Proteomes" id="UP000000591"/>
    </source>
</evidence>
<dbReference type="Pfam" id="PF03467">
    <property type="entry name" value="Smg4_UPF3"/>
    <property type="match status" value="1"/>
</dbReference>
<dbReference type="AlphaFoldDB" id="Q756Q0"/>
<feature type="compositionally biased region" description="Basic residues" evidence="5">
    <location>
        <begin position="23"/>
        <end position="33"/>
    </location>
</feature>
<evidence type="ECO:0000256" key="3">
    <source>
        <dbReference type="ARBA" id="ARBA00023161"/>
    </source>
</evidence>
<feature type="compositionally biased region" description="Basic and acidic residues" evidence="5">
    <location>
        <begin position="321"/>
        <end position="343"/>
    </location>
</feature>
<feature type="region of interest" description="Disordered" evidence="5">
    <location>
        <begin position="1"/>
        <end position="65"/>
    </location>
</feature>
<dbReference type="InterPro" id="IPR035979">
    <property type="entry name" value="RBD_domain_sf"/>
</dbReference>
<evidence type="ECO:0000256" key="2">
    <source>
        <dbReference type="ARBA" id="ARBA00005991"/>
    </source>
</evidence>
<dbReference type="STRING" id="284811.Q756Q0"/>
<evidence type="ECO:0000256" key="4">
    <source>
        <dbReference type="ARBA" id="ARBA00023242"/>
    </source>
</evidence>
<dbReference type="SUPFAM" id="SSF54928">
    <property type="entry name" value="RNA-binding domain, RBD"/>
    <property type="match status" value="1"/>
</dbReference>
<evidence type="ECO:0000313" key="7">
    <source>
        <dbReference type="EMBL" id="AAS52885.1"/>
    </source>
</evidence>
<dbReference type="GO" id="GO:0003729">
    <property type="term" value="F:mRNA binding"/>
    <property type="evidence" value="ECO:0000318"/>
    <property type="project" value="GO_Central"/>
</dbReference>
<dbReference type="CDD" id="cd12455">
    <property type="entry name" value="RRM_like_Smg4_UPF3"/>
    <property type="match status" value="1"/>
</dbReference>
<dbReference type="FunCoup" id="Q756Q0">
    <property type="interactions" value="121"/>
</dbReference>
<dbReference type="HOGENOM" id="CLU_639306_0_0_1"/>
<dbReference type="EMBL" id="AE016818">
    <property type="protein sequence ID" value="AAS52885.1"/>
    <property type="molecule type" value="Genomic_DNA"/>
</dbReference>
<dbReference type="KEGG" id="ago:AGOS_AER204W"/>
<name>Q756Q0_EREGS</name>
<reference evidence="7 8" key="1">
    <citation type="journal article" date="2004" name="Science">
        <title>The Ashbya gossypii genome as a tool for mapping the ancient Saccharomyces cerevisiae genome.</title>
        <authorList>
            <person name="Dietrich F.S."/>
            <person name="Voegeli S."/>
            <person name="Brachat S."/>
            <person name="Lerch A."/>
            <person name="Gates K."/>
            <person name="Steiner S."/>
            <person name="Mohr C."/>
            <person name="Pohlmann R."/>
            <person name="Luedi P."/>
            <person name="Choi S."/>
            <person name="Wing R.A."/>
            <person name="Flavier A."/>
            <person name="Gaffney T.D."/>
            <person name="Philippsen P."/>
        </authorList>
    </citation>
    <scope>NUCLEOTIDE SEQUENCE [LARGE SCALE GENOMIC DNA]</scope>
    <source>
        <strain evidence="8">ATCC 10895 / CBS 109.51 / FGSC 9923 / NRRL Y-1056</strain>
    </source>
</reference>
<keyword evidence="8" id="KW-1185">Reference proteome</keyword>
<dbReference type="InParanoid" id="Q756Q0"/>
<dbReference type="OrthoDB" id="18087at2759"/>
<dbReference type="Proteomes" id="UP000000591">
    <property type="component" value="Chromosome V"/>
</dbReference>
<dbReference type="Gene3D" id="3.30.70.330">
    <property type="match status" value="1"/>
</dbReference>
<feature type="region of interest" description="Disordered" evidence="5">
    <location>
        <begin position="301"/>
        <end position="429"/>
    </location>
</feature>
<evidence type="ECO:0000256" key="1">
    <source>
        <dbReference type="ARBA" id="ARBA00004123"/>
    </source>
</evidence>
<dbReference type="GO" id="GO:0000184">
    <property type="term" value="P:nuclear-transcribed mRNA catabolic process, nonsense-mediated decay"/>
    <property type="evidence" value="ECO:0000318"/>
    <property type="project" value="GO_Central"/>
</dbReference>
<reference evidence="8" key="2">
    <citation type="journal article" date="2013" name="G3 (Bethesda)">
        <title>Genomes of Ashbya fungi isolated from insects reveal four mating-type loci, numerous translocations, lack of transposons, and distinct gene duplications.</title>
        <authorList>
            <person name="Dietrich F.S."/>
            <person name="Voegeli S."/>
            <person name="Kuo S."/>
            <person name="Philippsen P."/>
        </authorList>
    </citation>
    <scope>GENOME REANNOTATION</scope>
    <source>
        <strain evidence="8">ATCC 10895 / CBS 109.51 / FGSC 9923 / NRRL Y-1056</strain>
    </source>
</reference>
<dbReference type="eggNOG" id="KOG1295">
    <property type="taxonomic scope" value="Eukaryota"/>
</dbReference>
<dbReference type="InterPro" id="IPR012677">
    <property type="entry name" value="Nucleotide-bd_a/b_plait_sf"/>
</dbReference>
<dbReference type="GO" id="GO:0005737">
    <property type="term" value="C:cytoplasm"/>
    <property type="evidence" value="ECO:0000318"/>
    <property type="project" value="GO_Central"/>
</dbReference>
<feature type="compositionally biased region" description="Basic residues" evidence="5">
    <location>
        <begin position="307"/>
        <end position="320"/>
    </location>
</feature>
<protein>
    <submittedName>
        <fullName evidence="7">AER204Wp</fullName>
    </submittedName>
</protein>
<organism evidence="7 8">
    <name type="scientific">Eremothecium gossypii (strain ATCC 10895 / CBS 109.51 / FGSC 9923 / NRRL Y-1056)</name>
    <name type="common">Yeast</name>
    <name type="synonym">Ashbya gossypii</name>
    <dbReference type="NCBI Taxonomy" id="284811"/>
    <lineage>
        <taxon>Eukaryota</taxon>
        <taxon>Fungi</taxon>
        <taxon>Dikarya</taxon>
        <taxon>Ascomycota</taxon>
        <taxon>Saccharomycotina</taxon>
        <taxon>Saccharomycetes</taxon>
        <taxon>Saccharomycetales</taxon>
        <taxon>Saccharomycetaceae</taxon>
        <taxon>Eremothecium</taxon>
    </lineage>
</organism>